<evidence type="ECO:0000259" key="2">
    <source>
        <dbReference type="Pfam" id="PF10382"/>
    </source>
</evidence>
<dbReference type="InterPro" id="IPR052800">
    <property type="entry name" value="DNA_Repair_Helicase_ZGRF1"/>
</dbReference>
<feature type="compositionally biased region" description="Polar residues" evidence="1">
    <location>
        <begin position="603"/>
        <end position="617"/>
    </location>
</feature>
<organism evidence="3 4">
    <name type="scientific">Paraphaeosphaeria minitans</name>
    <dbReference type="NCBI Taxonomy" id="565426"/>
    <lineage>
        <taxon>Eukaryota</taxon>
        <taxon>Fungi</taxon>
        <taxon>Dikarya</taxon>
        <taxon>Ascomycota</taxon>
        <taxon>Pezizomycotina</taxon>
        <taxon>Dothideomycetes</taxon>
        <taxon>Pleosporomycetidae</taxon>
        <taxon>Pleosporales</taxon>
        <taxon>Massarineae</taxon>
        <taxon>Didymosphaeriaceae</taxon>
        <taxon>Paraphaeosphaeria</taxon>
    </lineage>
</organism>
<dbReference type="AlphaFoldDB" id="A0A9P6GNK9"/>
<feature type="compositionally biased region" description="Low complexity" evidence="1">
    <location>
        <begin position="304"/>
        <end position="323"/>
    </location>
</feature>
<dbReference type="GO" id="GO:0005634">
    <property type="term" value="C:nucleus"/>
    <property type="evidence" value="ECO:0007669"/>
    <property type="project" value="TreeGrafter"/>
</dbReference>
<dbReference type="InterPro" id="IPR018838">
    <property type="entry name" value="ZGRF1-like_N"/>
</dbReference>
<dbReference type="Pfam" id="PF10382">
    <property type="entry name" value="ZGRF1-like_N"/>
    <property type="match status" value="1"/>
</dbReference>
<proteinExistence type="predicted"/>
<keyword evidence="4" id="KW-1185">Reference proteome</keyword>
<evidence type="ECO:0000313" key="4">
    <source>
        <dbReference type="Proteomes" id="UP000756921"/>
    </source>
</evidence>
<feature type="domain" description="5'-3' DNA helicase ZGRF1-like N-terminal" evidence="2">
    <location>
        <begin position="23"/>
        <end position="103"/>
    </location>
</feature>
<feature type="region of interest" description="Disordered" evidence="1">
    <location>
        <begin position="107"/>
        <end position="172"/>
    </location>
</feature>
<dbReference type="EMBL" id="WJXW01000004">
    <property type="protein sequence ID" value="KAF9737675.1"/>
    <property type="molecule type" value="Genomic_DNA"/>
</dbReference>
<comment type="caution">
    <text evidence="3">The sequence shown here is derived from an EMBL/GenBank/DDBJ whole genome shotgun (WGS) entry which is preliminary data.</text>
</comment>
<evidence type="ECO:0000256" key="1">
    <source>
        <dbReference type="SAM" id="MobiDB-lite"/>
    </source>
</evidence>
<feature type="region of interest" description="Disordered" evidence="1">
    <location>
        <begin position="293"/>
        <end position="343"/>
    </location>
</feature>
<evidence type="ECO:0000313" key="3">
    <source>
        <dbReference type="EMBL" id="KAF9737675.1"/>
    </source>
</evidence>
<name>A0A9P6GNK9_9PLEO</name>
<feature type="region of interest" description="Disordered" evidence="1">
    <location>
        <begin position="355"/>
        <end position="376"/>
    </location>
</feature>
<feature type="compositionally biased region" description="Polar residues" evidence="1">
    <location>
        <begin position="655"/>
        <end position="675"/>
    </location>
</feature>
<protein>
    <recommendedName>
        <fullName evidence="2">5'-3' DNA helicase ZGRF1-like N-terminal domain-containing protein</fullName>
    </recommendedName>
</protein>
<feature type="compositionally biased region" description="Pro residues" evidence="1">
    <location>
        <begin position="361"/>
        <end position="371"/>
    </location>
</feature>
<feature type="compositionally biased region" description="Basic and acidic residues" evidence="1">
    <location>
        <begin position="404"/>
        <end position="429"/>
    </location>
</feature>
<dbReference type="Proteomes" id="UP000756921">
    <property type="component" value="Unassembled WGS sequence"/>
</dbReference>
<dbReference type="GO" id="GO:0006302">
    <property type="term" value="P:double-strand break repair"/>
    <property type="evidence" value="ECO:0007669"/>
    <property type="project" value="TreeGrafter"/>
</dbReference>
<feature type="compositionally biased region" description="Pro residues" evidence="1">
    <location>
        <begin position="121"/>
        <end position="131"/>
    </location>
</feature>
<feature type="region of interest" description="Disordered" evidence="1">
    <location>
        <begin position="199"/>
        <end position="231"/>
    </location>
</feature>
<dbReference type="GO" id="GO:0035861">
    <property type="term" value="C:site of double-strand break"/>
    <property type="evidence" value="ECO:0007669"/>
    <property type="project" value="TreeGrafter"/>
</dbReference>
<sequence>MTAPLRGTPRLSGIPASQNTAPVAEFRCLFTHDTRKKQKKWHDGYLKFHSFNSRVLVYDASRFTVGDTYYKDSNELHEGDELMLDKGVMVEVAEPVGVTQTDLTPLFDRKTKDSPQRCTPAGPPGLPPGPTIPASNPLRPASQPRHKSLNTLLGTSRGPIGKSGPIRSPFEERMEKVHHPIEERMEKVHHPIEERMEKDKHPIEERATKRQKTAHEKQVQQKSSRTDPFRPARHMHNTIPRPPAVQVVQAIPYGATVISLSSQSEADNIPSDVTLPHTPYRPEPVACLSTEAFAPARREPPPQRTARTTPKLPKGKVPVPGVKAQQTPRPRPPPSSPPVSASNRITNVDFAVQILSDPPKEPSPAPSPLKPLPAEKRKTKALKLSTGAKRGMLLCQSAPIRRRPIPDELDPRRSSAVRKGEKAPPQRDRFESAYRGGSIAVQDAMGGASRIRVDVGTTVGPSIDATKYIQGTIESPLKILDDLELAHGFLDQQLLVTPSPPDLHHGPIASHPSSVTKPSPAKGAFTKPSRITKREIETFAEDSAPKPKKTKPTQPNDQVARSAKGKKAIKAGAPVISRSPSTAAVCTSEEAAVPPEPAERSRPTSISLSPRKSTVLSTGGFKKRPKRAKTATNNLDPAPPPRPVTVVLPPHPLRSSKNGPLMTTTELSALLQSGPESMRFEDDPIDDSTQGDSNVSPSRRSSGFKRSRSENDAPIPSTSEEWEQRNLPRPSETVKPASASGSGNVKLKGGALAELVKKTDPRRKFQRTQSLNVDTPLANADVETEVLSPPPVDTDVGPWSSEAFDLFDWKPPGKEWKFDDGKMRLVEVADEEDSGIGMLVDGR</sequence>
<feature type="region of interest" description="Disordered" evidence="1">
    <location>
        <begin position="401"/>
        <end position="429"/>
    </location>
</feature>
<feature type="compositionally biased region" description="Basic and acidic residues" evidence="1">
    <location>
        <begin position="199"/>
        <end position="230"/>
    </location>
</feature>
<dbReference type="PANTHER" id="PTHR28535">
    <property type="entry name" value="ZINC FINGER GRF-TYPE CONTAINING 1"/>
    <property type="match status" value="1"/>
</dbReference>
<reference evidence="3" key="1">
    <citation type="journal article" date="2020" name="Mol. Plant Microbe Interact.">
        <title>Genome Sequence of the Biocontrol Agent Coniothyrium minitans strain Conio (IMI 134523).</title>
        <authorList>
            <person name="Patel D."/>
            <person name="Shittu T.A."/>
            <person name="Baroncelli R."/>
            <person name="Muthumeenakshi S."/>
            <person name="Osborne T.H."/>
            <person name="Janganan T.K."/>
            <person name="Sreenivasaprasad S."/>
        </authorList>
    </citation>
    <scope>NUCLEOTIDE SEQUENCE</scope>
    <source>
        <strain evidence="3">Conio</strain>
    </source>
</reference>
<accession>A0A9P6GNK9</accession>
<dbReference type="PANTHER" id="PTHR28535:SF1">
    <property type="entry name" value="PROTEIN ZGRF1"/>
    <property type="match status" value="1"/>
</dbReference>
<feature type="region of interest" description="Disordered" evidence="1">
    <location>
        <begin position="498"/>
        <end position="799"/>
    </location>
</feature>
<dbReference type="OrthoDB" id="6513042at2759"/>
<gene>
    <name evidence="3" type="ORF">PMIN01_05454</name>
</gene>